<dbReference type="EMBL" id="CAJNOO010013330">
    <property type="protein sequence ID" value="CAF1511453.1"/>
    <property type="molecule type" value="Genomic_DNA"/>
</dbReference>
<evidence type="ECO:0000313" key="2">
    <source>
        <dbReference type="Proteomes" id="UP000663882"/>
    </source>
</evidence>
<protein>
    <submittedName>
        <fullName evidence="1">Uncharacterized protein</fullName>
    </submittedName>
</protein>
<organism evidence="1 2">
    <name type="scientific">Rotaria sordida</name>
    <dbReference type="NCBI Taxonomy" id="392033"/>
    <lineage>
        <taxon>Eukaryota</taxon>
        <taxon>Metazoa</taxon>
        <taxon>Spiralia</taxon>
        <taxon>Gnathifera</taxon>
        <taxon>Rotifera</taxon>
        <taxon>Eurotatoria</taxon>
        <taxon>Bdelloidea</taxon>
        <taxon>Philodinida</taxon>
        <taxon>Philodinidae</taxon>
        <taxon>Rotaria</taxon>
    </lineage>
</organism>
<reference evidence="1" key="1">
    <citation type="submission" date="2021-02" db="EMBL/GenBank/DDBJ databases">
        <authorList>
            <person name="Nowell W R."/>
        </authorList>
    </citation>
    <scope>NUCLEOTIDE SEQUENCE</scope>
</reference>
<dbReference type="AlphaFoldDB" id="A0A815U4R3"/>
<accession>A0A815U4R3</accession>
<name>A0A815U4R3_9BILA</name>
<gene>
    <name evidence="1" type="ORF">RFH988_LOCUS39080</name>
</gene>
<proteinExistence type="predicted"/>
<dbReference type="Proteomes" id="UP000663882">
    <property type="component" value="Unassembled WGS sequence"/>
</dbReference>
<evidence type="ECO:0000313" key="1">
    <source>
        <dbReference type="EMBL" id="CAF1511453.1"/>
    </source>
</evidence>
<sequence length="48" mass="5076">MDSSMSYDVFSRSKAERKPLVAIHAPMLLSSAVGSSSLSQSPPSPIKP</sequence>
<comment type="caution">
    <text evidence="1">The sequence shown here is derived from an EMBL/GenBank/DDBJ whole genome shotgun (WGS) entry which is preliminary data.</text>
</comment>
<feature type="non-terminal residue" evidence="1">
    <location>
        <position position="1"/>
    </location>
</feature>